<accession>A0A225WF92</accession>
<dbReference type="OrthoDB" id="194692at2759"/>
<keyword evidence="1 5" id="KW-0489">Methyltransferase</keyword>
<dbReference type="AlphaFoldDB" id="A0A225WF92"/>
<dbReference type="GO" id="GO:0008168">
    <property type="term" value="F:methyltransferase activity"/>
    <property type="evidence" value="ECO:0007669"/>
    <property type="project" value="UniProtKB-KW"/>
</dbReference>
<dbReference type="Proteomes" id="UP000198211">
    <property type="component" value="Unassembled WGS sequence"/>
</dbReference>
<dbReference type="PROSITE" id="PS50280">
    <property type="entry name" value="SET"/>
    <property type="match status" value="1"/>
</dbReference>
<evidence type="ECO:0000256" key="2">
    <source>
        <dbReference type="ARBA" id="ARBA00022679"/>
    </source>
</evidence>
<dbReference type="PANTHER" id="PTHR12197:SF251">
    <property type="entry name" value="EG:BACR7C10.4 PROTEIN"/>
    <property type="match status" value="1"/>
</dbReference>
<dbReference type="Pfam" id="PF00856">
    <property type="entry name" value="SET"/>
    <property type="match status" value="1"/>
</dbReference>
<evidence type="ECO:0000259" key="4">
    <source>
        <dbReference type="PROSITE" id="PS50280"/>
    </source>
</evidence>
<feature type="domain" description="SET" evidence="4">
    <location>
        <begin position="1"/>
        <end position="104"/>
    </location>
</feature>
<sequence length="185" mass="21605">MAQLVLLLLSRYKGDKKEQMKSFDELQIDLEDEILKLFGRVNCNAFSLANDLTNEEVGIGLFPEGALFNHDCDPNCVVSFKGREMLVHVVKDVRKDEELTVSYVELLQSTKKRRSELKGSYFFDCECTRCQASVEKEEDWYLDGLECYEEDIARYERGFKAIEALEAKTEQDQWEIYQQKWELAT</sequence>
<dbReference type="SUPFAM" id="SSF82199">
    <property type="entry name" value="SET domain"/>
    <property type="match status" value="1"/>
</dbReference>
<dbReference type="InterPro" id="IPR046341">
    <property type="entry name" value="SET_dom_sf"/>
</dbReference>
<organism evidence="5 6">
    <name type="scientific">Phytophthora megakarya</name>
    <dbReference type="NCBI Taxonomy" id="4795"/>
    <lineage>
        <taxon>Eukaryota</taxon>
        <taxon>Sar</taxon>
        <taxon>Stramenopiles</taxon>
        <taxon>Oomycota</taxon>
        <taxon>Peronosporomycetes</taxon>
        <taxon>Peronosporales</taxon>
        <taxon>Peronosporaceae</taxon>
        <taxon>Phytophthora</taxon>
    </lineage>
</organism>
<proteinExistence type="predicted"/>
<dbReference type="InterPro" id="IPR050869">
    <property type="entry name" value="H3K4_H4K5_MeTrfase"/>
</dbReference>
<evidence type="ECO:0000313" key="5">
    <source>
        <dbReference type="EMBL" id="OWZ15687.1"/>
    </source>
</evidence>
<name>A0A225WF92_9STRA</name>
<dbReference type="STRING" id="4795.A0A225WF92"/>
<gene>
    <name evidence="5" type="ORF">PHMEG_00010618</name>
</gene>
<dbReference type="GO" id="GO:0032259">
    <property type="term" value="P:methylation"/>
    <property type="evidence" value="ECO:0007669"/>
    <property type="project" value="UniProtKB-KW"/>
</dbReference>
<keyword evidence="2 5" id="KW-0808">Transferase</keyword>
<dbReference type="PANTHER" id="PTHR12197">
    <property type="entry name" value="HISTONE-LYSINE N-METHYLTRANSFERASE SMYD"/>
    <property type="match status" value="1"/>
</dbReference>
<evidence type="ECO:0000256" key="1">
    <source>
        <dbReference type="ARBA" id="ARBA00022603"/>
    </source>
</evidence>
<feature type="non-terminal residue" evidence="5">
    <location>
        <position position="185"/>
    </location>
</feature>
<dbReference type="InterPro" id="IPR001214">
    <property type="entry name" value="SET_dom"/>
</dbReference>
<comment type="caution">
    <text evidence="5">The sequence shown here is derived from an EMBL/GenBank/DDBJ whole genome shotgun (WGS) entry which is preliminary data.</text>
</comment>
<evidence type="ECO:0000256" key="3">
    <source>
        <dbReference type="ARBA" id="ARBA00022691"/>
    </source>
</evidence>
<protein>
    <submittedName>
        <fullName evidence="5">Histone-lysine N-methyltransferase</fullName>
    </submittedName>
</protein>
<reference evidence="6" key="1">
    <citation type="submission" date="2017-03" db="EMBL/GenBank/DDBJ databases">
        <title>Phytopthora megakarya and P. palmivora, two closely related causual agents of cacao black pod achieved similar genome size and gene model numbers by different mechanisms.</title>
        <authorList>
            <person name="Ali S."/>
            <person name="Shao J."/>
            <person name="Larry D.J."/>
            <person name="Kronmiller B."/>
            <person name="Shen D."/>
            <person name="Strem M.D."/>
            <person name="Melnick R.L."/>
            <person name="Guiltinan M.J."/>
            <person name="Tyler B.M."/>
            <person name="Meinhardt L.W."/>
            <person name="Bailey B.A."/>
        </authorList>
    </citation>
    <scope>NUCLEOTIDE SEQUENCE [LARGE SCALE GENOMIC DNA]</scope>
    <source>
        <strain evidence="6">zdho120</strain>
    </source>
</reference>
<keyword evidence="6" id="KW-1185">Reference proteome</keyword>
<dbReference type="GO" id="GO:0005634">
    <property type="term" value="C:nucleus"/>
    <property type="evidence" value="ECO:0007669"/>
    <property type="project" value="TreeGrafter"/>
</dbReference>
<dbReference type="FunFam" id="2.170.270.10:FF:000013">
    <property type="entry name" value="Histone-lysine N-methyltransferase SMYD1 isoform 1"/>
    <property type="match status" value="1"/>
</dbReference>
<dbReference type="Gene3D" id="2.170.270.10">
    <property type="entry name" value="SET domain"/>
    <property type="match status" value="1"/>
</dbReference>
<dbReference type="EMBL" id="NBNE01001073">
    <property type="protein sequence ID" value="OWZ15687.1"/>
    <property type="molecule type" value="Genomic_DNA"/>
</dbReference>
<evidence type="ECO:0000313" key="6">
    <source>
        <dbReference type="Proteomes" id="UP000198211"/>
    </source>
</evidence>
<keyword evidence="3" id="KW-0949">S-adenosyl-L-methionine</keyword>